<dbReference type="HOGENOM" id="CLU_034624_0_0_2"/>
<dbReference type="GeneID" id="10837642"/>
<dbReference type="OrthoDB" id="85914at2157"/>
<reference evidence="1 2" key="1">
    <citation type="journal article" date="2011" name="J. Bacteriol.">
        <title>Complete genome sequence of the obligate piezophilic hyperthermophilic archaeon Pyrococcus yayanosii CH1.</title>
        <authorList>
            <person name="Jun X."/>
            <person name="Lupeng L."/>
            <person name="Minjuan X."/>
            <person name="Oger P."/>
            <person name="Fengping W."/>
            <person name="Jebbar M."/>
            <person name="Xiang X."/>
        </authorList>
    </citation>
    <scope>NUCLEOTIDE SEQUENCE [LARGE SCALE GENOMIC DNA]</scope>
    <source>
        <strain evidence="2">CH1 / JCM 16557</strain>
    </source>
</reference>
<organism evidence="1 2">
    <name type="scientific">Pyrococcus yayanosii (strain CH1 / JCM 16557)</name>
    <dbReference type="NCBI Taxonomy" id="529709"/>
    <lineage>
        <taxon>Archaea</taxon>
        <taxon>Methanobacteriati</taxon>
        <taxon>Methanobacteriota</taxon>
        <taxon>Thermococci</taxon>
        <taxon>Thermococcales</taxon>
        <taxon>Thermococcaceae</taxon>
        <taxon>Pyrococcus</taxon>
    </lineage>
</organism>
<name>F8AER7_PYRYC</name>
<keyword evidence="2" id="KW-1185">Reference proteome</keyword>
<evidence type="ECO:0000313" key="2">
    <source>
        <dbReference type="Proteomes" id="UP000008386"/>
    </source>
</evidence>
<accession>F8AER7</accession>
<proteinExistence type="predicted"/>
<protein>
    <submittedName>
        <fullName evidence="1">Uncharacterized protein</fullName>
    </submittedName>
</protein>
<evidence type="ECO:0000313" key="1">
    <source>
        <dbReference type="EMBL" id="AEH24749.1"/>
    </source>
</evidence>
<sequence length="496" mass="55165">MKRAQVLSMDALLSLILVMFIIGTVTSTSETIRGEITSMIGWYERTNIADNMLDVLTKSPGEPENWEENINNLRVIGLGDTDCYCLAGEKILRLAEMYNASQVISAMENLSLGYDFAISIYYTNVTLAGNITTRVTYTNITIYENITIPFSDRIEISTGHGQGYGKYFFVDRYLSYFIIDGTEYGIFNAIFQYGNPVILNPGDKFVFYYPSRGGSGRARIIVDNGTATRVTDYIYGIIEVDSGQVYVNIAYQQGGRWKVAVYVYSSSASGRVIIITGEGGQVTKETKILVANISTMFTYSTIIKTPEIMFGIINGTIETNPLKIRSSMNNSPWIQSASRTLPVKWLIYDAEYTLYPSDGPKLLLSGMVDQPIPPGEILFSPSGRGNATFIALSVLEEGVQQVIIVINATDAEIVKAHIFYPDGTTRTIYGNSTTVPVPLEFIFQNPGIGEKATLYLWEYSMVNLDSVSVSIPPILGEILKPQYLPITIKLWVWDDR</sequence>
<gene>
    <name evidence="1" type="ordered locus">PYCH_10680</name>
</gene>
<dbReference type="AlphaFoldDB" id="F8AER7"/>
<dbReference type="Proteomes" id="UP000008386">
    <property type="component" value="Chromosome"/>
</dbReference>
<dbReference type="eggNOG" id="arCOG05788">
    <property type="taxonomic scope" value="Archaea"/>
</dbReference>
<dbReference type="STRING" id="529709.PYCH_10680"/>
<dbReference type="EMBL" id="CP002779">
    <property type="protein sequence ID" value="AEH24749.1"/>
    <property type="molecule type" value="Genomic_DNA"/>
</dbReference>
<dbReference type="RefSeq" id="WP_013905805.1">
    <property type="nucleotide sequence ID" value="NC_015680.1"/>
</dbReference>
<dbReference type="KEGG" id="pya:PYCH_10680"/>